<keyword evidence="3" id="KW-0496">Mitochondrion</keyword>
<feature type="domain" description="Tr-type G" evidence="6">
    <location>
        <begin position="58"/>
        <end position="376"/>
    </location>
</feature>
<dbReference type="InterPro" id="IPR005225">
    <property type="entry name" value="Small_GTP-bd"/>
</dbReference>
<dbReference type="PRINTS" id="PR00315">
    <property type="entry name" value="ELONGATNFCT"/>
</dbReference>
<dbReference type="InterPro" id="IPR053905">
    <property type="entry name" value="EF-G-like_DII"/>
</dbReference>
<dbReference type="AlphaFoldDB" id="A0A9W8AR03"/>
<dbReference type="InterPro" id="IPR041095">
    <property type="entry name" value="EFG_II"/>
</dbReference>
<dbReference type="SUPFAM" id="SSF52540">
    <property type="entry name" value="P-loop containing nucleoside triphosphate hydrolases"/>
    <property type="match status" value="1"/>
</dbReference>
<protein>
    <submittedName>
        <fullName evidence="7">Ribosome-releasing factor 2, mitochondrial</fullName>
    </submittedName>
</protein>
<dbReference type="InterPro" id="IPR000795">
    <property type="entry name" value="T_Tr_GTP-bd_dom"/>
</dbReference>
<evidence type="ECO:0000256" key="1">
    <source>
        <dbReference type="ARBA" id="ARBA00022741"/>
    </source>
</evidence>
<dbReference type="FunFam" id="3.40.50.300:FF:000514">
    <property type="entry name" value="Ribosome-releasing factor 2, mitochondrial"/>
    <property type="match status" value="1"/>
</dbReference>
<dbReference type="GO" id="GO:0005759">
    <property type="term" value="C:mitochondrial matrix"/>
    <property type="evidence" value="ECO:0007669"/>
    <property type="project" value="UniProtKB-ARBA"/>
</dbReference>
<dbReference type="GO" id="GO:0032790">
    <property type="term" value="P:ribosome disassembly"/>
    <property type="evidence" value="ECO:0007669"/>
    <property type="project" value="TreeGrafter"/>
</dbReference>
<evidence type="ECO:0000256" key="4">
    <source>
        <dbReference type="ARBA" id="ARBA00023134"/>
    </source>
</evidence>
<dbReference type="InterPro" id="IPR027417">
    <property type="entry name" value="P-loop_NTPase"/>
</dbReference>
<dbReference type="SUPFAM" id="SSF50447">
    <property type="entry name" value="Translation proteins"/>
    <property type="match status" value="1"/>
</dbReference>
<sequence>MSLHFISRRAQCPIIRWPNPRITRCLQWARRNSVYNSGQLNWTRHVHTLSPEALAKVKTIRNLGIIAHIDAGKTTTTERMLYYAGFSRRMGDVDSGDTVMDYMQQERERGITIQSAAITFGWRGHQLNLIDTPGHVDFTFEVERSIRVLDGAVTIVDGVAGVQAQTETVWRQARKYNVPRLVFINKMDRVGARLDRTVEQLRAKLATQPLVCQLPVVCTGRGNNQRWLPMDQANCLGLDIQPIANGSLLAGVVDLVRMEFLEFDSTKKGSEVRRMALTSSEADLASTTSPYAAIQQTAQKARSELVEALCDLDDDLMESFLDIADPMALSPVQIQTAVRRQTLAGRAVPVLCGTSYRHIGVQPLLDAVVDYLPSPLDVPCPKTVVGRRNSSTTTVPLSDRTTLCALAFKVLYDPRRGPMVFIRVYSGVLSVRQTLLNAQRNTKERATKLLTMYANDVEEVNAIGVGEIGVVLGLKHSRTGDTLLGITKSSTESVLPRLQGVEPPPPVFFCSIEPHSASDEKQLNEALGHLLLEDPSLHLTTNDETGQTQLSGMGELHLDIIKDRLLRDYRVNAHIGAIRIAYRETIQTPVEQTFHYEKEVLGKYGKVGMTVCLTPLESQEGLTEHSSDTLPSSSTTDNVVDTES</sequence>
<evidence type="ECO:0000313" key="8">
    <source>
        <dbReference type="Proteomes" id="UP001150925"/>
    </source>
</evidence>
<feature type="region of interest" description="Disordered" evidence="5">
    <location>
        <begin position="620"/>
        <end position="644"/>
    </location>
</feature>
<keyword evidence="4" id="KW-0342">GTP-binding</keyword>
<dbReference type="OrthoDB" id="198619at2759"/>
<dbReference type="Pfam" id="PF00009">
    <property type="entry name" value="GTP_EFTU"/>
    <property type="match status" value="1"/>
</dbReference>
<accession>A0A9W8AR03</accession>
<dbReference type="Pfam" id="PF22042">
    <property type="entry name" value="EF-G_D2"/>
    <property type="match status" value="1"/>
</dbReference>
<dbReference type="GO" id="GO:0005525">
    <property type="term" value="F:GTP binding"/>
    <property type="evidence" value="ECO:0007669"/>
    <property type="project" value="UniProtKB-KW"/>
</dbReference>
<evidence type="ECO:0000313" key="7">
    <source>
        <dbReference type="EMBL" id="KAJ1956079.1"/>
    </source>
</evidence>
<name>A0A9W8AR03_9FUNG</name>
<comment type="caution">
    <text evidence="7">The sequence shown here is derived from an EMBL/GenBank/DDBJ whole genome shotgun (WGS) entry which is preliminary data.</text>
</comment>
<dbReference type="PROSITE" id="PS00301">
    <property type="entry name" value="G_TR_1"/>
    <property type="match status" value="1"/>
</dbReference>
<dbReference type="InterPro" id="IPR009022">
    <property type="entry name" value="EFG_III"/>
</dbReference>
<dbReference type="InterPro" id="IPR009000">
    <property type="entry name" value="Transl_B-barrel_sf"/>
</dbReference>
<keyword evidence="2" id="KW-0648">Protein biosynthesis</keyword>
<dbReference type="CDD" id="cd01886">
    <property type="entry name" value="EF-G"/>
    <property type="match status" value="1"/>
</dbReference>
<evidence type="ECO:0000256" key="3">
    <source>
        <dbReference type="ARBA" id="ARBA00023128"/>
    </source>
</evidence>
<dbReference type="GO" id="GO:0032543">
    <property type="term" value="P:mitochondrial translation"/>
    <property type="evidence" value="ECO:0007669"/>
    <property type="project" value="TreeGrafter"/>
</dbReference>
<dbReference type="InterPro" id="IPR035647">
    <property type="entry name" value="EFG_III/V"/>
</dbReference>
<dbReference type="Gene3D" id="3.30.70.870">
    <property type="entry name" value="Elongation Factor G (Translational Gtpase), domain 3"/>
    <property type="match status" value="1"/>
</dbReference>
<dbReference type="PANTHER" id="PTHR43261">
    <property type="entry name" value="TRANSLATION ELONGATION FACTOR G-RELATED"/>
    <property type="match status" value="1"/>
</dbReference>
<dbReference type="PANTHER" id="PTHR43261:SF1">
    <property type="entry name" value="RIBOSOME-RELEASING FACTOR 2, MITOCHONDRIAL"/>
    <property type="match status" value="1"/>
</dbReference>
<keyword evidence="8" id="KW-1185">Reference proteome</keyword>
<dbReference type="Pfam" id="PF14492">
    <property type="entry name" value="EFG_III"/>
    <property type="match status" value="1"/>
</dbReference>
<dbReference type="EMBL" id="JANBPY010002197">
    <property type="protein sequence ID" value="KAJ1956079.1"/>
    <property type="molecule type" value="Genomic_DNA"/>
</dbReference>
<organism evidence="7 8">
    <name type="scientific">Dispira parvispora</name>
    <dbReference type="NCBI Taxonomy" id="1520584"/>
    <lineage>
        <taxon>Eukaryota</taxon>
        <taxon>Fungi</taxon>
        <taxon>Fungi incertae sedis</taxon>
        <taxon>Zoopagomycota</taxon>
        <taxon>Kickxellomycotina</taxon>
        <taxon>Dimargaritomycetes</taxon>
        <taxon>Dimargaritales</taxon>
        <taxon>Dimargaritaceae</taxon>
        <taxon>Dispira</taxon>
    </lineage>
</organism>
<dbReference type="Gene3D" id="2.40.30.10">
    <property type="entry name" value="Translation factors"/>
    <property type="match status" value="1"/>
</dbReference>
<evidence type="ECO:0000256" key="5">
    <source>
        <dbReference type="SAM" id="MobiDB-lite"/>
    </source>
</evidence>
<dbReference type="SUPFAM" id="SSF54980">
    <property type="entry name" value="EF-G C-terminal domain-like"/>
    <property type="match status" value="1"/>
</dbReference>
<dbReference type="InterPro" id="IPR031157">
    <property type="entry name" value="G_TR_CS"/>
</dbReference>
<dbReference type="GO" id="GO:0003924">
    <property type="term" value="F:GTPase activity"/>
    <property type="evidence" value="ECO:0007669"/>
    <property type="project" value="InterPro"/>
</dbReference>
<keyword evidence="1" id="KW-0547">Nucleotide-binding</keyword>
<feature type="non-terminal residue" evidence="7">
    <location>
        <position position="644"/>
    </location>
</feature>
<dbReference type="PROSITE" id="PS51722">
    <property type="entry name" value="G_TR_2"/>
    <property type="match status" value="1"/>
</dbReference>
<gene>
    <name evidence="7" type="primary">MEF2</name>
    <name evidence="7" type="ORF">IWQ62_005391</name>
</gene>
<evidence type="ECO:0000259" key="6">
    <source>
        <dbReference type="PROSITE" id="PS51722"/>
    </source>
</evidence>
<evidence type="ECO:0000256" key="2">
    <source>
        <dbReference type="ARBA" id="ARBA00022917"/>
    </source>
</evidence>
<dbReference type="Gene3D" id="3.40.50.300">
    <property type="entry name" value="P-loop containing nucleotide triphosphate hydrolases"/>
    <property type="match status" value="1"/>
</dbReference>
<proteinExistence type="predicted"/>
<dbReference type="CDD" id="cd16262">
    <property type="entry name" value="EFG_III"/>
    <property type="match status" value="1"/>
</dbReference>
<reference evidence="7" key="1">
    <citation type="submission" date="2022-07" db="EMBL/GenBank/DDBJ databases">
        <title>Phylogenomic reconstructions and comparative analyses of Kickxellomycotina fungi.</title>
        <authorList>
            <person name="Reynolds N.K."/>
            <person name="Stajich J.E."/>
            <person name="Barry K."/>
            <person name="Grigoriev I.V."/>
            <person name="Crous P."/>
            <person name="Smith M.E."/>
        </authorList>
    </citation>
    <scope>NUCLEOTIDE SEQUENCE</scope>
    <source>
        <strain evidence="7">RSA 1196</strain>
    </source>
</reference>
<dbReference type="NCBIfam" id="TIGR00231">
    <property type="entry name" value="small_GTP"/>
    <property type="match status" value="1"/>
</dbReference>
<dbReference type="Proteomes" id="UP001150925">
    <property type="component" value="Unassembled WGS sequence"/>
</dbReference>